<protein>
    <submittedName>
        <fullName evidence="2">Pre-mRNA-processing ATP-dependent RNA helicase prp5</fullName>
    </submittedName>
</protein>
<feature type="compositionally biased region" description="Basic and acidic residues" evidence="1">
    <location>
        <begin position="60"/>
        <end position="79"/>
    </location>
</feature>
<accession>A0A2H6K9D9</accession>
<feature type="compositionally biased region" description="Basic and acidic residues" evidence="1">
    <location>
        <begin position="36"/>
        <end position="50"/>
    </location>
</feature>
<name>A0A2H6K9D9_9APIC</name>
<reference evidence="2 3" key="1">
    <citation type="journal article" date="2017" name="BMC Genomics">
        <title>Whole-genome assembly of Babesia ovata and comparative genomics between closely related pathogens.</title>
        <authorList>
            <person name="Yamagishi J."/>
            <person name="Asada M."/>
            <person name="Hakimi H."/>
            <person name="Tanaka T.Q."/>
            <person name="Sugimoto C."/>
            <person name="Kawazu S."/>
        </authorList>
    </citation>
    <scope>NUCLEOTIDE SEQUENCE [LARGE SCALE GENOMIC DNA]</scope>
    <source>
        <strain evidence="2 3">Miyake</strain>
    </source>
</reference>
<dbReference type="Proteomes" id="UP000236319">
    <property type="component" value="Unassembled WGS sequence"/>
</dbReference>
<evidence type="ECO:0000256" key="1">
    <source>
        <dbReference type="SAM" id="MobiDB-lite"/>
    </source>
</evidence>
<keyword evidence="2" id="KW-0067">ATP-binding</keyword>
<gene>
    <name evidence="2" type="ORF">BOVATA_010940</name>
</gene>
<dbReference type="GeneID" id="39873371"/>
<feature type="region of interest" description="Disordered" evidence="1">
    <location>
        <begin position="1"/>
        <end position="253"/>
    </location>
</feature>
<dbReference type="RefSeq" id="XP_028865844.1">
    <property type="nucleotide sequence ID" value="XM_029010011.1"/>
</dbReference>
<feature type="compositionally biased region" description="Basic and acidic residues" evidence="1">
    <location>
        <begin position="16"/>
        <end position="27"/>
    </location>
</feature>
<comment type="caution">
    <text evidence="2">The sequence shown here is derived from an EMBL/GenBank/DDBJ whole genome shotgun (WGS) entry which is preliminary data.</text>
</comment>
<keyword evidence="2" id="KW-0347">Helicase</keyword>
<evidence type="ECO:0000313" key="3">
    <source>
        <dbReference type="Proteomes" id="UP000236319"/>
    </source>
</evidence>
<sequence length="663" mass="75355">MKTQGWRQKRVASKHGSYDRDENERDAALPPSSELRNQEVKGHDHMDYRQGDYYGGSSRRRYDDGPSDGYRRQYDAGDHGRHHRYGDRNQYAEPRVYRNSRYDRRTFEDERDHYQDSRYYRGGRYDDHHRYRRSGGHYDDRDQYDDRYDRYDRYHRSGRSYSPQTPFSDRRSPNVRKGYYSPPPSPPADAFMPPEMPPTAEPSAARSNQRTNTGPGNSGSTSVSSTAHGDQAATKSRDDNKKSDGVHKGDVKVVDPRGNMELYDARMVTTFDLVTLPRVAPADASLASPPFDMRVEWRTLKPAANGFSTPIERINNYMCAPKTQVFKEWWLKGTLSLLMMGIPRQWQPQEVLSYIMDAYDRLLDWDDILDESNSNGDVPLGAGTARRDHVEWCKQIGLRKFILLFGHQGIAVNEIPMQFRRTPETSNAATAGAQSRTHTANEQPDAMALLVFESETHAMQFWAAMASNCIKAYPSTIVVAPDPSGWRIYTEAIALWFNGEAMGQVPAPQAQNNVTKDKQNDDLLPVLTNKSQDEAAPKQKPLPQLTFVSPYVSNPEDANEIANALAKIGIRCMYHKPSKIMSLQFPNETLFSSLAVCHRFFTSPSGSRVHCCFIRCLDKFLPLVKRTNVEHLSNAVEKSKTAPPKPCKFKPPSVGIITIECSQ</sequence>
<dbReference type="VEuPathDB" id="PiroplasmaDB:BOVATA_010940"/>
<dbReference type="GO" id="GO:0004386">
    <property type="term" value="F:helicase activity"/>
    <property type="evidence" value="ECO:0007669"/>
    <property type="project" value="UniProtKB-KW"/>
</dbReference>
<organism evidence="2 3">
    <name type="scientific">Babesia ovata</name>
    <dbReference type="NCBI Taxonomy" id="189622"/>
    <lineage>
        <taxon>Eukaryota</taxon>
        <taxon>Sar</taxon>
        <taxon>Alveolata</taxon>
        <taxon>Apicomplexa</taxon>
        <taxon>Aconoidasida</taxon>
        <taxon>Piroplasmida</taxon>
        <taxon>Babesiidae</taxon>
        <taxon>Babesia</taxon>
    </lineage>
</organism>
<keyword evidence="2" id="KW-0378">Hydrolase</keyword>
<evidence type="ECO:0000313" key="2">
    <source>
        <dbReference type="EMBL" id="GBE59601.1"/>
    </source>
</evidence>
<dbReference type="EMBL" id="BDSA01000001">
    <property type="protein sequence ID" value="GBE59601.1"/>
    <property type="molecule type" value="Genomic_DNA"/>
</dbReference>
<dbReference type="OrthoDB" id="361918at2759"/>
<keyword evidence="2" id="KW-0547">Nucleotide-binding</keyword>
<feature type="compositionally biased region" description="Polar residues" evidence="1">
    <location>
        <begin position="205"/>
        <end position="228"/>
    </location>
</feature>
<proteinExistence type="predicted"/>
<feature type="compositionally biased region" description="Basic and acidic residues" evidence="1">
    <location>
        <begin position="235"/>
        <end position="253"/>
    </location>
</feature>
<feature type="compositionally biased region" description="Basic and acidic residues" evidence="1">
    <location>
        <begin position="136"/>
        <end position="155"/>
    </location>
</feature>
<keyword evidence="3" id="KW-1185">Reference proteome</keyword>
<feature type="compositionally biased region" description="Basic and acidic residues" evidence="1">
    <location>
        <begin position="100"/>
        <end position="129"/>
    </location>
</feature>
<dbReference type="AlphaFoldDB" id="A0A2H6K9D9"/>